<keyword evidence="1" id="KW-0802">TPR repeat</keyword>
<comment type="caution">
    <text evidence="3">The sequence shown here is derived from an EMBL/GenBank/DDBJ whole genome shotgun (WGS) entry which is preliminary data.</text>
</comment>
<dbReference type="InterPro" id="IPR043128">
    <property type="entry name" value="Rev_trsase/Diguanyl_cyclase"/>
</dbReference>
<evidence type="ECO:0000259" key="2">
    <source>
        <dbReference type="PROSITE" id="PS50887"/>
    </source>
</evidence>
<proteinExistence type="predicted"/>
<dbReference type="InterPro" id="IPR029787">
    <property type="entry name" value="Nucleotide_cyclase"/>
</dbReference>
<dbReference type="SMART" id="SM00267">
    <property type="entry name" value="GGDEF"/>
    <property type="match status" value="1"/>
</dbReference>
<dbReference type="Pfam" id="PF13432">
    <property type="entry name" value="TPR_16"/>
    <property type="match status" value="2"/>
</dbReference>
<sequence>MSSFKPCSEYSAPHAFPSASLGGGLPLTRRDLLAFERLLMQDVGRVLPCEAHALYFPTDDEVPGPLWIEDESRLLLPLRRDGALLGVLLLRRPDSDAAAALLPYLPGIVDLCLDKLALFKAGRLDALTGLVTRPVLLEQLARELEHIRRAFAAGLGPEPEEGGTTGGETAWQATLGLLTLRLTGLRAVSRTHGHLTAERLLARLGEALTALLPAEAVAARTGDAEFTVLWPGAVRQSMEDLARDAVRALDAVRLPGPLTGISVRGAAHAGYVLFPQDWEGGREAREADEEAAALLDKARLAARRAADLGDGDDHVLGYGLILPRGGVVDQVLPLSRVRVTLGRDVGAREGQRFSVWSLDYPVRGRAGAEAEAAREPLYKGEIVLADVREDFSQADVLLLGDPAWSLEPGDRLTLLPEDYGAAGASGRGNDGPARPDPLTGLYRHGDFLARLAEARERYPVFGLVLARFELPAQDREGRPLDQEDQEHGMAEAAALLRRLIEERLEAAGTKTELPPVAEWPAGRYSLNGLLLFHPGLTPAAARDLYAPVGADLTERLGHPAALGVACLPWLTYRAGDALECCRKALEYALLLPPPHVGVFDSLAVNISADKRYSQGDVFGALEEYRLALLADENNILAWNSLGVCLAGAGRAAEARRAFEEAVKRAPGEPAGHYNLGTACATLGDAAEAAAQFRTCLDLDPGHVYACIRLGELAESRGDGDEARRLYERAAVADPASSLPHRCLARLELRERHPDKARERLHQALLRNPQDAFSLHLMARLYLDGDEDPELAETLARQSVALRPDRKAAWLELARALEAQGRHRDAREARVRAAEL</sequence>
<evidence type="ECO:0000313" key="3">
    <source>
        <dbReference type="EMBL" id="HJA07801.1"/>
    </source>
</evidence>
<dbReference type="InterPro" id="IPR000160">
    <property type="entry name" value="GGDEF_dom"/>
</dbReference>
<dbReference type="AlphaFoldDB" id="A0A9D2KKL0"/>
<gene>
    <name evidence="3" type="ORF">H9962_01210</name>
</gene>
<feature type="repeat" description="TPR" evidence="1">
    <location>
        <begin position="703"/>
        <end position="736"/>
    </location>
</feature>
<evidence type="ECO:0000256" key="1">
    <source>
        <dbReference type="PROSITE-ProRule" id="PRU00339"/>
    </source>
</evidence>
<protein>
    <submittedName>
        <fullName evidence="3">Tetratricopeptide repeat protein</fullName>
    </submittedName>
</protein>
<evidence type="ECO:0000313" key="4">
    <source>
        <dbReference type="Proteomes" id="UP000824225"/>
    </source>
</evidence>
<dbReference type="Gene3D" id="1.25.40.10">
    <property type="entry name" value="Tetratricopeptide repeat domain"/>
    <property type="match status" value="1"/>
</dbReference>
<dbReference type="Proteomes" id="UP000824225">
    <property type="component" value="Unassembled WGS sequence"/>
</dbReference>
<dbReference type="Pfam" id="PF00990">
    <property type="entry name" value="GGDEF"/>
    <property type="match status" value="1"/>
</dbReference>
<accession>A0A9D2KKL0</accession>
<dbReference type="SMART" id="SM00028">
    <property type="entry name" value="TPR"/>
    <property type="match status" value="4"/>
</dbReference>
<feature type="domain" description="GGDEF" evidence="2">
    <location>
        <begin position="173"/>
        <end position="320"/>
    </location>
</feature>
<feature type="repeat" description="TPR" evidence="1">
    <location>
        <begin position="669"/>
        <end position="702"/>
    </location>
</feature>
<dbReference type="SUPFAM" id="SSF55073">
    <property type="entry name" value="Nucleotide cyclase"/>
    <property type="match status" value="1"/>
</dbReference>
<dbReference type="PANTHER" id="PTHR44809:SF1">
    <property type="entry name" value="PROTEIN O-MANNOSYL-TRANSFERASE TMTC1"/>
    <property type="match status" value="1"/>
</dbReference>
<dbReference type="Gene3D" id="3.30.70.270">
    <property type="match status" value="1"/>
</dbReference>
<organism evidence="3 4">
    <name type="scientific">Candidatus Mailhella merdigallinarum</name>
    <dbReference type="NCBI Taxonomy" id="2838658"/>
    <lineage>
        <taxon>Bacteria</taxon>
        <taxon>Pseudomonadati</taxon>
        <taxon>Thermodesulfobacteriota</taxon>
        <taxon>Desulfovibrionia</taxon>
        <taxon>Desulfovibrionales</taxon>
        <taxon>Desulfovibrionaceae</taxon>
        <taxon>Mailhella</taxon>
    </lineage>
</organism>
<dbReference type="SUPFAM" id="SSF48452">
    <property type="entry name" value="TPR-like"/>
    <property type="match status" value="1"/>
</dbReference>
<reference evidence="3" key="1">
    <citation type="journal article" date="2021" name="PeerJ">
        <title>Extensive microbial diversity within the chicken gut microbiome revealed by metagenomics and culture.</title>
        <authorList>
            <person name="Gilroy R."/>
            <person name="Ravi A."/>
            <person name="Getino M."/>
            <person name="Pursley I."/>
            <person name="Horton D.L."/>
            <person name="Alikhan N.F."/>
            <person name="Baker D."/>
            <person name="Gharbi K."/>
            <person name="Hall N."/>
            <person name="Watson M."/>
            <person name="Adriaenssens E.M."/>
            <person name="Foster-Nyarko E."/>
            <person name="Jarju S."/>
            <person name="Secka A."/>
            <person name="Antonio M."/>
            <person name="Oren A."/>
            <person name="Chaudhuri R.R."/>
            <person name="La Ragione R."/>
            <person name="Hildebrand F."/>
            <person name="Pallen M.J."/>
        </authorList>
    </citation>
    <scope>NUCLEOTIDE SEQUENCE</scope>
    <source>
        <strain evidence="3">CHK186-16707</strain>
    </source>
</reference>
<dbReference type="InterPro" id="IPR011990">
    <property type="entry name" value="TPR-like_helical_dom_sf"/>
</dbReference>
<dbReference type="PROSITE" id="PS50005">
    <property type="entry name" value="TPR"/>
    <property type="match status" value="3"/>
</dbReference>
<name>A0A9D2KKL0_9BACT</name>
<feature type="repeat" description="TPR" evidence="1">
    <location>
        <begin position="635"/>
        <end position="668"/>
    </location>
</feature>
<dbReference type="InterPro" id="IPR019734">
    <property type="entry name" value="TPR_rpt"/>
</dbReference>
<dbReference type="PROSITE" id="PS50887">
    <property type="entry name" value="GGDEF"/>
    <property type="match status" value="1"/>
</dbReference>
<dbReference type="EMBL" id="DXAN01000003">
    <property type="protein sequence ID" value="HJA07801.1"/>
    <property type="molecule type" value="Genomic_DNA"/>
</dbReference>
<reference evidence="3" key="2">
    <citation type="submission" date="2021-04" db="EMBL/GenBank/DDBJ databases">
        <authorList>
            <person name="Gilroy R."/>
        </authorList>
    </citation>
    <scope>NUCLEOTIDE SEQUENCE</scope>
    <source>
        <strain evidence="3">CHK186-16707</strain>
    </source>
</reference>
<dbReference type="InterPro" id="IPR052943">
    <property type="entry name" value="TMTC_O-mannosyl-trnsfr"/>
</dbReference>
<dbReference type="PANTHER" id="PTHR44809">
    <property type="match status" value="1"/>
</dbReference>